<accession>U6LD42</accession>
<feature type="compositionally biased region" description="Polar residues" evidence="1">
    <location>
        <begin position="115"/>
        <end position="126"/>
    </location>
</feature>
<protein>
    <submittedName>
        <fullName evidence="2">Uncharacterized protein</fullName>
    </submittedName>
</protein>
<feature type="region of interest" description="Disordered" evidence="1">
    <location>
        <begin position="198"/>
        <end position="257"/>
    </location>
</feature>
<gene>
    <name evidence="2" type="ORF">EBH_0014920</name>
</gene>
<feature type="region of interest" description="Disordered" evidence="1">
    <location>
        <begin position="1"/>
        <end position="33"/>
    </location>
</feature>
<evidence type="ECO:0000256" key="1">
    <source>
        <dbReference type="SAM" id="MobiDB-lite"/>
    </source>
</evidence>
<feature type="compositionally biased region" description="Polar residues" evidence="1">
    <location>
        <begin position="275"/>
        <end position="284"/>
    </location>
</feature>
<dbReference type="OrthoDB" id="347684at2759"/>
<organism evidence="2 3">
    <name type="scientific">Eimeria brunetti</name>
    <dbReference type="NCBI Taxonomy" id="51314"/>
    <lineage>
        <taxon>Eukaryota</taxon>
        <taxon>Sar</taxon>
        <taxon>Alveolata</taxon>
        <taxon>Apicomplexa</taxon>
        <taxon>Conoidasida</taxon>
        <taxon>Coccidia</taxon>
        <taxon>Eucoccidiorida</taxon>
        <taxon>Eimeriorina</taxon>
        <taxon>Eimeriidae</taxon>
        <taxon>Eimeria</taxon>
    </lineage>
</organism>
<dbReference type="VEuPathDB" id="ToxoDB:EBH_0014920"/>
<reference evidence="2" key="1">
    <citation type="submission" date="2013-10" db="EMBL/GenBank/DDBJ databases">
        <title>Genomic analysis of the causative agents of coccidiosis in chickens.</title>
        <authorList>
            <person name="Reid A.J."/>
            <person name="Blake D."/>
            <person name="Billington K."/>
            <person name="Browne H."/>
            <person name="Dunn M."/>
            <person name="Hung S."/>
            <person name="Kawahara F."/>
            <person name="Miranda-Saavedra D."/>
            <person name="Mourier T."/>
            <person name="Nagra H."/>
            <person name="Otto T.D."/>
            <person name="Rawlings N."/>
            <person name="Sanchez A."/>
            <person name="Sanders M."/>
            <person name="Subramaniam C."/>
            <person name="Tay Y."/>
            <person name="Dear P."/>
            <person name="Doerig C."/>
            <person name="Gruber A."/>
            <person name="Parkinson J."/>
            <person name="Shirley M."/>
            <person name="Wan K.L."/>
            <person name="Berriman M."/>
            <person name="Tomley F."/>
            <person name="Pain A."/>
        </authorList>
    </citation>
    <scope>NUCLEOTIDE SEQUENCE [LARGE SCALE GENOMIC DNA]</scope>
    <source>
        <strain evidence="2">Houghton</strain>
    </source>
</reference>
<evidence type="ECO:0000313" key="3">
    <source>
        <dbReference type="Proteomes" id="UP000030750"/>
    </source>
</evidence>
<dbReference type="AlphaFoldDB" id="U6LD42"/>
<feature type="region of interest" description="Disordered" evidence="1">
    <location>
        <begin position="274"/>
        <end position="358"/>
    </location>
</feature>
<feature type="compositionally biased region" description="Low complexity" evidence="1">
    <location>
        <begin position="291"/>
        <end position="309"/>
    </location>
</feature>
<dbReference type="Proteomes" id="UP000030750">
    <property type="component" value="Unassembled WGS sequence"/>
</dbReference>
<proteinExistence type="predicted"/>
<reference evidence="2" key="2">
    <citation type="submission" date="2013-10" db="EMBL/GenBank/DDBJ databases">
        <authorList>
            <person name="Aslett M."/>
        </authorList>
    </citation>
    <scope>NUCLEOTIDE SEQUENCE [LARGE SCALE GENOMIC DNA]</scope>
    <source>
        <strain evidence="2">Houghton</strain>
    </source>
</reference>
<feature type="compositionally biased region" description="Acidic residues" evidence="1">
    <location>
        <begin position="337"/>
        <end position="351"/>
    </location>
</feature>
<feature type="compositionally biased region" description="Basic and acidic residues" evidence="1">
    <location>
        <begin position="1"/>
        <end position="11"/>
    </location>
</feature>
<sequence>MSHVMGKREGMGRQLAGEQGTSSEEDPDLEAIVQLCLEMEESYQLPGVRPHLQPVSHGSLEGDPGSHQGHLPNASQYFLQDLPQSHQGLGAQSDYGWLEPSAYVGETPESPAEGSPTSAWGSTAQWSLGGGGSLTSASDGYSSPMLPVDYRAPLPVQRPHMPIPAHTNRWDFPSGEPGSGTVLPGTQLWAHPGATTQVVQSNTQRDMRSEFSETLSVRKRRFEGHEERTSQALRKKRKASSEQRPGTPQYHETSEHAYLASPQELKSFEGAGELMTQNSGQGKNDSPVGLRSNESASSRISESPAPSTSRETNSVSRGMHQIPCPSEDSLEQAVEGGQDEVEATSDSDDSGDATPVELLNDHPFYRAPILERGADVRAFSLSGARTGWSPRNAIDFPMRVMRMLLMQDVVPKKDAEALVSQMELIAGHLINFHETSVIELVPVECVRVLGIRYLLLDTLFVASKLLEEAGQSNSWWSKLVENIPCDVNFQYRQSYGRKFEANMCLASKLSSAIRLLKSRIRPGSRTTVNLKRQLLCKRTSHQYFKHRNWSPWREDDENFRGSVG</sequence>
<feature type="region of interest" description="Disordered" evidence="1">
    <location>
        <begin position="48"/>
        <end position="73"/>
    </location>
</feature>
<name>U6LD42_9EIME</name>
<dbReference type="EMBL" id="HG710627">
    <property type="protein sequence ID" value="CDJ47153.1"/>
    <property type="molecule type" value="Genomic_DNA"/>
</dbReference>
<evidence type="ECO:0000313" key="2">
    <source>
        <dbReference type="EMBL" id="CDJ47153.1"/>
    </source>
</evidence>
<keyword evidence="3" id="KW-1185">Reference proteome</keyword>
<feature type="region of interest" description="Disordered" evidence="1">
    <location>
        <begin position="101"/>
        <end position="126"/>
    </location>
</feature>